<proteinExistence type="predicted"/>
<dbReference type="EMBL" id="MU970086">
    <property type="protein sequence ID" value="KAK9321948.1"/>
    <property type="molecule type" value="Genomic_DNA"/>
</dbReference>
<name>A0ACC3TLF5_9ASCO</name>
<accession>A0ACC3TLF5</accession>
<gene>
    <name evidence="1" type="ORF">V1517DRAFT_154712</name>
</gene>
<evidence type="ECO:0000313" key="1">
    <source>
        <dbReference type="EMBL" id="KAK9321948.1"/>
    </source>
</evidence>
<evidence type="ECO:0000313" key="2">
    <source>
        <dbReference type="Proteomes" id="UP001489719"/>
    </source>
</evidence>
<keyword evidence="2" id="KW-1185">Reference proteome</keyword>
<comment type="caution">
    <text evidence="1">The sequence shown here is derived from an EMBL/GenBank/DDBJ whole genome shotgun (WGS) entry which is preliminary data.</text>
</comment>
<protein>
    <submittedName>
        <fullName evidence="1">Transcription factor Vhr1-domain-containing protein</fullName>
    </submittedName>
</protein>
<organism evidence="1 2">
    <name type="scientific">Lipomyces orientalis</name>
    <dbReference type="NCBI Taxonomy" id="1233043"/>
    <lineage>
        <taxon>Eukaryota</taxon>
        <taxon>Fungi</taxon>
        <taxon>Dikarya</taxon>
        <taxon>Ascomycota</taxon>
        <taxon>Saccharomycotina</taxon>
        <taxon>Lipomycetes</taxon>
        <taxon>Lipomycetales</taxon>
        <taxon>Lipomycetaceae</taxon>
        <taxon>Lipomyces</taxon>
    </lineage>
</organism>
<reference evidence="2" key="1">
    <citation type="journal article" date="2024" name="Front. Bioeng. Biotechnol.">
        <title>Genome-scale model development and genomic sequencing of the oleaginous clade Lipomyces.</title>
        <authorList>
            <person name="Czajka J.J."/>
            <person name="Han Y."/>
            <person name="Kim J."/>
            <person name="Mondo S.J."/>
            <person name="Hofstad B.A."/>
            <person name="Robles A."/>
            <person name="Haridas S."/>
            <person name="Riley R."/>
            <person name="LaButti K."/>
            <person name="Pangilinan J."/>
            <person name="Andreopoulos W."/>
            <person name="Lipzen A."/>
            <person name="Yan J."/>
            <person name="Wang M."/>
            <person name="Ng V."/>
            <person name="Grigoriev I.V."/>
            <person name="Spatafora J.W."/>
            <person name="Magnuson J.K."/>
            <person name="Baker S.E."/>
            <person name="Pomraning K.R."/>
        </authorList>
    </citation>
    <scope>NUCLEOTIDE SEQUENCE [LARGE SCALE GENOMIC DNA]</scope>
    <source>
        <strain evidence="2">CBS 10300</strain>
    </source>
</reference>
<sequence length="667" mass="72596">MANTFVMPSFSALNSPLSLDNITSTAAAYLAPSSQPSVSNSVSIPMAHSTSSVKSLPQIGKQSGFGIYGCTDQQDEQQSRSPNTPRTLRIECGGRAIQWNLEDEHLNFSRLQNYIQSAFFIEHERQFSIQYKPVILAGKTEYQCILDDASLRQALSNVDIIVEVQTHKLDEDDNNPHLSFTELRRRNTTGSPLPEYSSAAGASGQYVHLHPSSQSQGGYCALAPSPSSVSPSTQPTTQPRFHGVSPTLPTPPPSLPSLSSSADALQRRKSSIFIPPPLKRAPSMRISGVTQTIRQKLQFTDEGQWKKFSARRLELIDSMSLSTKKASEQDDIIIAVADTLREEYGFPPQTLPDFDKLVRAAVQSVRRNRKRLPKSKSRSKSLSVERDSPKEDQQEQQQAQQTPLRRQWPLSPGLINGVEGISVASEVSSDATKATASSFGMGYFNYRPSLSSRRSEPSIMSLKSTASSLPPLFRSPTASSSSSSTFSSYLSAEDEQDFYSTATVAVSNSQDNLPRTLPATASSLQQQLSLTLELFYGGRVIPCTIQPTDLAGNTQSSLSFLLNTVRKTLSLPEDAPVALYYFRSSGGLRVQITSEADANFAMRAAQPGASITAQALRVEVITMTQVQALHEQQQPSIRHASVPVKTASSTSPADATRRISIGALVGV</sequence>
<dbReference type="Proteomes" id="UP001489719">
    <property type="component" value="Unassembled WGS sequence"/>
</dbReference>